<keyword evidence="1" id="KW-1185">Reference proteome</keyword>
<protein>
    <submittedName>
        <fullName evidence="2">Uncharacterized protein</fullName>
    </submittedName>
</protein>
<evidence type="ECO:0000313" key="1">
    <source>
        <dbReference type="Proteomes" id="UP000050792"/>
    </source>
</evidence>
<evidence type="ECO:0000313" key="2">
    <source>
        <dbReference type="WBParaSite" id="SRDH1_42270.5"/>
    </source>
</evidence>
<reference evidence="2" key="2">
    <citation type="submission" date="2023-11" db="UniProtKB">
        <authorList>
            <consortium name="WormBaseParasite"/>
        </authorList>
    </citation>
    <scope>IDENTIFICATION</scope>
</reference>
<dbReference type="AlphaFoldDB" id="A0AA85FCI9"/>
<sequence length="103" mass="12060">MPIKNGACLPYQNNQDFYQASQLSEIDVRQPKYVPHNFLKTHEKIWPLMFTAFDDLVKWSTNVGGEKCPIRRHNHTFQGVHQDTNVRLFLHFVCYLSLSNHAS</sequence>
<reference evidence="1" key="1">
    <citation type="submission" date="2022-06" db="EMBL/GenBank/DDBJ databases">
        <authorList>
            <person name="Berger JAMES D."/>
            <person name="Berger JAMES D."/>
        </authorList>
    </citation>
    <scope>NUCLEOTIDE SEQUENCE [LARGE SCALE GENOMIC DNA]</scope>
</reference>
<name>A0AA85FCI9_9TREM</name>
<proteinExistence type="predicted"/>
<accession>A0AA85FCI9</accession>
<organism evidence="1 2">
    <name type="scientific">Schistosoma rodhaini</name>
    <dbReference type="NCBI Taxonomy" id="6188"/>
    <lineage>
        <taxon>Eukaryota</taxon>
        <taxon>Metazoa</taxon>
        <taxon>Spiralia</taxon>
        <taxon>Lophotrochozoa</taxon>
        <taxon>Platyhelminthes</taxon>
        <taxon>Trematoda</taxon>
        <taxon>Digenea</taxon>
        <taxon>Strigeidida</taxon>
        <taxon>Schistosomatoidea</taxon>
        <taxon>Schistosomatidae</taxon>
        <taxon>Schistosoma</taxon>
    </lineage>
</organism>
<dbReference type="WBParaSite" id="SRDH1_42270.5">
    <property type="protein sequence ID" value="SRDH1_42270.5"/>
    <property type="gene ID" value="SRDH1_42270"/>
</dbReference>
<dbReference type="Proteomes" id="UP000050792">
    <property type="component" value="Unassembled WGS sequence"/>
</dbReference>